<dbReference type="AlphaFoldDB" id="A0A9N9GFT6"/>
<protein>
    <submittedName>
        <fullName evidence="1">15332_t:CDS:1</fullName>
    </submittedName>
</protein>
<feature type="non-terminal residue" evidence="1">
    <location>
        <position position="166"/>
    </location>
</feature>
<accession>A0A9N9GFT6</accession>
<keyword evidence="2" id="KW-1185">Reference proteome</keyword>
<dbReference type="Proteomes" id="UP000789759">
    <property type="component" value="Unassembled WGS sequence"/>
</dbReference>
<evidence type="ECO:0000313" key="1">
    <source>
        <dbReference type="EMBL" id="CAG8599342.1"/>
    </source>
</evidence>
<proteinExistence type="predicted"/>
<organism evidence="1 2">
    <name type="scientific">Cetraspora pellucida</name>
    <dbReference type="NCBI Taxonomy" id="1433469"/>
    <lineage>
        <taxon>Eukaryota</taxon>
        <taxon>Fungi</taxon>
        <taxon>Fungi incertae sedis</taxon>
        <taxon>Mucoromycota</taxon>
        <taxon>Glomeromycotina</taxon>
        <taxon>Glomeromycetes</taxon>
        <taxon>Diversisporales</taxon>
        <taxon>Gigasporaceae</taxon>
        <taxon>Cetraspora</taxon>
    </lineage>
</organism>
<evidence type="ECO:0000313" key="2">
    <source>
        <dbReference type="Proteomes" id="UP000789759"/>
    </source>
</evidence>
<gene>
    <name evidence="1" type="ORF">CPELLU_LOCUS6916</name>
</gene>
<comment type="caution">
    <text evidence="1">The sequence shown here is derived from an EMBL/GenBank/DDBJ whole genome shotgun (WGS) entry which is preliminary data.</text>
</comment>
<reference evidence="1" key="1">
    <citation type="submission" date="2021-06" db="EMBL/GenBank/DDBJ databases">
        <authorList>
            <person name="Kallberg Y."/>
            <person name="Tangrot J."/>
            <person name="Rosling A."/>
        </authorList>
    </citation>
    <scope>NUCLEOTIDE SEQUENCE</scope>
    <source>
        <strain evidence="1">FL966</strain>
    </source>
</reference>
<name>A0A9N9GFT6_9GLOM</name>
<dbReference type="EMBL" id="CAJVQA010004456">
    <property type="protein sequence ID" value="CAG8599342.1"/>
    <property type="molecule type" value="Genomic_DNA"/>
</dbReference>
<sequence length="166" mass="18040">GSESVSRTSLEFLKAVKIVFRNCAQAEINPGPASRPDSTDFKDLRLAAARLAHLTVHLYFLTVLPTAGHDFQYYSTELTLSEEDDTPDIMLGDLMLRDLVLGDLGLGDPMLEYIMLGDIMLGDIMLGDIMLGDIMLGDIMLGDIMLGVEDFVLNGHSKGSSEDGSV</sequence>